<feature type="transmembrane region" description="Helical" evidence="1">
    <location>
        <begin position="76"/>
        <end position="96"/>
    </location>
</feature>
<gene>
    <name evidence="2" type="ORF">KF707C_21840</name>
</gene>
<sequence>MAAVLQHLSVQPARSSSLDLIKWLAMLTMLMDHLRYLWSDAEWLFVVGRMAFPLFCLGIAANVARSRPGDLYNDGNLRYLGWLMAFAVVSELPYRLLSPMSSTLNVMPTLMLGLLVAWGMHHRDRMSGSMAVAALLIAGVLHSRLMYGAIGVLLPAALLVAISRYHRWWLLPATVAVLANTRNRWLAESSLSLETVAILLTAFATPLLGLWLFRQAWAPRIWAVRRWGYFFYPSHLAALHLVWIAL</sequence>
<feature type="transmembrane region" description="Helical" evidence="1">
    <location>
        <begin position="132"/>
        <end position="162"/>
    </location>
</feature>
<evidence type="ECO:0000313" key="2">
    <source>
        <dbReference type="EMBL" id="BAU73872.1"/>
    </source>
</evidence>
<reference evidence="2 3" key="2">
    <citation type="journal article" date="2017" name="Int. J. Syst. Evol. Microbiol.">
        <title>Pseudomonas furukawaii sp. nov., a polychlorinated biphenyl-degrading bacterium isolated from biphenyl-contaminated soil in Japan.</title>
        <authorList>
            <person name="Kimura N."/>
            <person name="Watanabe T."/>
            <person name="Suenaga H."/>
            <person name="Fujihara H."/>
            <person name="Futagami T."/>
            <person name="Goto M."/>
            <person name="Hanada S."/>
            <person name="Hirose J."/>
        </authorList>
    </citation>
    <scope>NUCLEOTIDE SEQUENCE [LARGE SCALE GENOMIC DNA]</scope>
    <source>
        <strain evidence="3">DSM 10086 / NBRC 110670 / KF707</strain>
    </source>
</reference>
<accession>A0AAD1FF82</accession>
<name>A0AAD1FF82_METFU</name>
<proteinExistence type="predicted"/>
<evidence type="ECO:0000313" key="3">
    <source>
        <dbReference type="Proteomes" id="UP000218554"/>
    </source>
</evidence>
<evidence type="ECO:0008006" key="4">
    <source>
        <dbReference type="Google" id="ProtNLM"/>
    </source>
</evidence>
<dbReference type="AlphaFoldDB" id="A0AAD1FF82"/>
<feature type="transmembrane region" description="Helical" evidence="1">
    <location>
        <begin position="195"/>
        <end position="214"/>
    </location>
</feature>
<organism evidence="2 3">
    <name type="scientific">Metapseudomonas furukawaii</name>
    <name type="common">Pseudomonas furukawaii</name>
    <dbReference type="NCBI Taxonomy" id="1149133"/>
    <lineage>
        <taxon>Bacteria</taxon>
        <taxon>Pseudomonadati</taxon>
        <taxon>Pseudomonadota</taxon>
        <taxon>Gammaproteobacteria</taxon>
        <taxon>Pseudomonadales</taxon>
        <taxon>Pseudomonadaceae</taxon>
        <taxon>Metapseudomonas</taxon>
    </lineage>
</organism>
<keyword evidence="1" id="KW-1133">Transmembrane helix</keyword>
<evidence type="ECO:0000256" key="1">
    <source>
        <dbReference type="SAM" id="Phobius"/>
    </source>
</evidence>
<feature type="transmembrane region" description="Helical" evidence="1">
    <location>
        <begin position="102"/>
        <end position="120"/>
    </location>
</feature>
<keyword evidence="3" id="KW-1185">Reference proteome</keyword>
<feature type="transmembrane region" description="Helical" evidence="1">
    <location>
        <begin position="44"/>
        <end position="64"/>
    </location>
</feature>
<dbReference type="Pfam" id="PF05857">
    <property type="entry name" value="TraX"/>
    <property type="match status" value="1"/>
</dbReference>
<feature type="transmembrane region" description="Helical" evidence="1">
    <location>
        <begin position="226"/>
        <end position="245"/>
    </location>
</feature>
<dbReference type="EMBL" id="AP014862">
    <property type="protein sequence ID" value="BAU73872.1"/>
    <property type="molecule type" value="Genomic_DNA"/>
</dbReference>
<protein>
    <recommendedName>
        <fullName evidence="4">TraX family protein</fullName>
    </recommendedName>
</protein>
<dbReference type="Proteomes" id="UP000218554">
    <property type="component" value="Chromosome"/>
</dbReference>
<dbReference type="InterPro" id="IPR008875">
    <property type="entry name" value="TraX"/>
</dbReference>
<keyword evidence="1" id="KW-0472">Membrane</keyword>
<reference evidence="3" key="1">
    <citation type="submission" date="2015-05" db="EMBL/GenBank/DDBJ databases">
        <title>Draft genome sequencing of a biphenyl-degrading bacterium, Pseudomonas balearica KF707 (=NBRC110670).</title>
        <authorList>
            <person name="Kimura N."/>
            <person name="Hirose J."/>
            <person name="Watanabe T."/>
            <person name="Suenaga H."/>
            <person name="Fujihara H."/>
            <person name="Noguchi M."/>
            <person name="Hashimoto M."/>
            <person name="Shimodaira J."/>
            <person name="Tsuchikane K."/>
            <person name="Hosoyama A."/>
            <person name="Yamazoe A."/>
            <person name="Fujita N."/>
            <person name="Furukawa K."/>
        </authorList>
    </citation>
    <scope>NUCLEOTIDE SEQUENCE [LARGE SCALE GENOMIC DNA]</scope>
    <source>
        <strain evidence="3">DSM 10086 / NBRC 110670 / KF707</strain>
    </source>
</reference>
<dbReference type="KEGG" id="pfuw:KF707C_21840"/>
<dbReference type="RefSeq" id="WP_051050698.1">
    <property type="nucleotide sequence ID" value="NZ_AJMR01000080.1"/>
</dbReference>
<keyword evidence="1" id="KW-0812">Transmembrane</keyword>